<accession>A0A835PDR2</accession>
<evidence type="ECO:0000256" key="2">
    <source>
        <dbReference type="ARBA" id="ARBA00009374"/>
    </source>
</evidence>
<feature type="domain" description="FLZ-type" evidence="7">
    <location>
        <begin position="68"/>
        <end position="112"/>
    </location>
</feature>
<evidence type="ECO:0000259" key="7">
    <source>
        <dbReference type="PROSITE" id="PS51795"/>
    </source>
</evidence>
<dbReference type="InterPro" id="IPR007650">
    <property type="entry name" value="Zf-FLZ_dom"/>
</dbReference>
<feature type="region of interest" description="Disordered" evidence="6">
    <location>
        <begin position="1"/>
        <end position="20"/>
    </location>
</feature>
<feature type="zinc finger region" description="FLZ-type" evidence="5">
    <location>
        <begin position="68"/>
        <end position="112"/>
    </location>
</feature>
<feature type="region of interest" description="Disordered" evidence="6">
    <location>
        <begin position="111"/>
        <end position="148"/>
    </location>
</feature>
<comment type="subcellular location">
    <subcellularLocation>
        <location evidence="1">Cytoplasm</location>
    </subcellularLocation>
</comment>
<dbReference type="PANTHER" id="PTHR33059">
    <property type="entry name" value="FCS-LIKE ZINC FINGER 5"/>
    <property type="match status" value="1"/>
</dbReference>
<keyword evidence="3" id="KW-0963">Cytoplasm</keyword>
<evidence type="ECO:0000256" key="6">
    <source>
        <dbReference type="SAM" id="MobiDB-lite"/>
    </source>
</evidence>
<comment type="caution">
    <text evidence="8">The sequence shown here is derived from an EMBL/GenBank/DDBJ whole genome shotgun (WGS) entry which is preliminary data.</text>
</comment>
<dbReference type="GO" id="GO:0005737">
    <property type="term" value="C:cytoplasm"/>
    <property type="evidence" value="ECO:0007669"/>
    <property type="project" value="UniProtKB-SubCell"/>
</dbReference>
<evidence type="ECO:0000256" key="5">
    <source>
        <dbReference type="PROSITE-ProRule" id="PRU01131"/>
    </source>
</evidence>
<dbReference type="EMBL" id="JADCNL010000161">
    <property type="protein sequence ID" value="KAG0449807.1"/>
    <property type="molecule type" value="Genomic_DNA"/>
</dbReference>
<organism evidence="8 9">
    <name type="scientific">Vanilla planifolia</name>
    <name type="common">Vanilla</name>
    <dbReference type="NCBI Taxonomy" id="51239"/>
    <lineage>
        <taxon>Eukaryota</taxon>
        <taxon>Viridiplantae</taxon>
        <taxon>Streptophyta</taxon>
        <taxon>Embryophyta</taxon>
        <taxon>Tracheophyta</taxon>
        <taxon>Spermatophyta</taxon>
        <taxon>Magnoliopsida</taxon>
        <taxon>Liliopsida</taxon>
        <taxon>Asparagales</taxon>
        <taxon>Orchidaceae</taxon>
        <taxon>Vanilloideae</taxon>
        <taxon>Vanilleae</taxon>
        <taxon>Vanilla</taxon>
    </lineage>
</organism>
<dbReference type="PROSITE" id="PS51795">
    <property type="entry name" value="ZF_FLZ"/>
    <property type="match status" value="1"/>
</dbReference>
<sequence>MLSGKLLRSPMKRTTSQRELPPDVVAVGDQTQMAPLSGTAEGRGDGRTLHVPQRSMKRRYLSDHAASHFLKTCGLCNRNLGPGLDIFMYRGEFAFCSVECREKQMMEDEKKERKKCSLSSVKKAEPPPSSRGCESSPSSETVGAGDNAQGNDFVVEGKALVAQQNIDIHGFAWLKCCISTMPMMTNGSKLVGPKKHIML</sequence>
<dbReference type="AlphaFoldDB" id="A0A835PDR2"/>
<dbReference type="PANTHER" id="PTHR33059:SF4">
    <property type="entry name" value="FCS-LIKE ZINC FINGER 5"/>
    <property type="match status" value="1"/>
</dbReference>
<comment type="similarity">
    <text evidence="2">Belongs to the FLZ family.</text>
</comment>
<evidence type="ECO:0000313" key="9">
    <source>
        <dbReference type="Proteomes" id="UP000636800"/>
    </source>
</evidence>
<name>A0A835PDR2_VANPL</name>
<dbReference type="GO" id="GO:0046872">
    <property type="term" value="F:metal ion binding"/>
    <property type="evidence" value="ECO:0007669"/>
    <property type="project" value="UniProtKB-KW"/>
</dbReference>
<dbReference type="Pfam" id="PF04570">
    <property type="entry name" value="zf-FLZ"/>
    <property type="match status" value="1"/>
</dbReference>
<dbReference type="OrthoDB" id="272303at2759"/>
<keyword evidence="9" id="KW-1185">Reference proteome</keyword>
<evidence type="ECO:0000256" key="4">
    <source>
        <dbReference type="ARBA" id="ARBA00022723"/>
    </source>
</evidence>
<gene>
    <name evidence="8" type="ORF">HPP92_027254</name>
</gene>
<evidence type="ECO:0000256" key="1">
    <source>
        <dbReference type="ARBA" id="ARBA00004496"/>
    </source>
</evidence>
<protein>
    <recommendedName>
        <fullName evidence="7">FLZ-type domain-containing protein</fullName>
    </recommendedName>
</protein>
<feature type="compositionally biased region" description="Low complexity" evidence="6">
    <location>
        <begin position="130"/>
        <end position="140"/>
    </location>
</feature>
<dbReference type="Proteomes" id="UP000636800">
    <property type="component" value="Unassembled WGS sequence"/>
</dbReference>
<proteinExistence type="inferred from homology"/>
<reference evidence="8 9" key="1">
    <citation type="journal article" date="2020" name="Nat. Food">
        <title>A phased Vanilla planifolia genome enables genetic improvement of flavour and production.</title>
        <authorList>
            <person name="Hasing T."/>
            <person name="Tang H."/>
            <person name="Brym M."/>
            <person name="Khazi F."/>
            <person name="Huang T."/>
            <person name="Chambers A.H."/>
        </authorList>
    </citation>
    <scope>NUCLEOTIDE SEQUENCE [LARGE SCALE GENOMIC DNA]</scope>
    <source>
        <tissue evidence="8">Leaf</tissue>
    </source>
</reference>
<evidence type="ECO:0000256" key="3">
    <source>
        <dbReference type="ARBA" id="ARBA00022490"/>
    </source>
</evidence>
<keyword evidence="4" id="KW-0479">Metal-binding</keyword>
<evidence type="ECO:0000313" key="8">
    <source>
        <dbReference type="EMBL" id="KAG0449807.1"/>
    </source>
</evidence>